<dbReference type="Gene3D" id="2.30.30.290">
    <property type="entry name" value="YopX-like domains"/>
    <property type="match status" value="1"/>
</dbReference>
<evidence type="ECO:0000313" key="2">
    <source>
        <dbReference type="EMBL" id="GEK42337.1"/>
    </source>
</evidence>
<evidence type="ECO:0000313" key="3">
    <source>
        <dbReference type="Proteomes" id="UP000321722"/>
    </source>
</evidence>
<dbReference type="SUPFAM" id="SSF159006">
    <property type="entry name" value="YopX-like"/>
    <property type="match status" value="1"/>
</dbReference>
<protein>
    <recommendedName>
        <fullName evidence="1">YopX protein domain-containing protein</fullName>
    </recommendedName>
</protein>
<proteinExistence type="predicted"/>
<organism evidence="2 3">
    <name type="scientific">Ligilactobacillus aviarius</name>
    <dbReference type="NCBI Taxonomy" id="1606"/>
    <lineage>
        <taxon>Bacteria</taxon>
        <taxon>Bacillati</taxon>
        <taxon>Bacillota</taxon>
        <taxon>Bacilli</taxon>
        <taxon>Lactobacillales</taxon>
        <taxon>Lactobacillaceae</taxon>
        <taxon>Ligilactobacillus</taxon>
    </lineage>
</organism>
<sequence length="122" mass="14427">MQDRFKFRAWDKIQKMYINNVQVGLSSYDHTSGHTEYLGFDDILNSKRYEVEQCTGLKDKNDKLIYEGDIVDDGEQYTKIIFDKSCFCYDDGSGFYDDLDFYYTHCEVIGNIHKNPELLEEE</sequence>
<dbReference type="InterPro" id="IPR023385">
    <property type="entry name" value="YopX-like_C"/>
</dbReference>
<dbReference type="Pfam" id="PF09643">
    <property type="entry name" value="YopX"/>
    <property type="match status" value="1"/>
</dbReference>
<name>A0A510WUU4_9LACO</name>
<comment type="caution">
    <text evidence="2">The sequence shown here is derived from an EMBL/GenBank/DDBJ whole genome shotgun (WGS) entry which is preliminary data.</text>
</comment>
<dbReference type="InterPro" id="IPR019096">
    <property type="entry name" value="YopX_protein"/>
</dbReference>
<dbReference type="AlphaFoldDB" id="A0A510WUU4"/>
<accession>A0A510WUU4</accession>
<gene>
    <name evidence="2" type="ORF">LAV01_11690</name>
</gene>
<keyword evidence="3" id="KW-1185">Reference proteome</keyword>
<reference evidence="2 3" key="1">
    <citation type="submission" date="2019-07" db="EMBL/GenBank/DDBJ databases">
        <title>Whole genome shotgun sequence of Lactobacillus aviarius subsp. aviarius NBRC 102162.</title>
        <authorList>
            <person name="Hosoyama A."/>
            <person name="Uohara A."/>
            <person name="Ohji S."/>
            <person name="Ichikawa N."/>
        </authorList>
    </citation>
    <scope>NUCLEOTIDE SEQUENCE [LARGE SCALE GENOMIC DNA]</scope>
    <source>
        <strain evidence="2 3">NBRC 102162</strain>
    </source>
</reference>
<dbReference type="Proteomes" id="UP000321722">
    <property type="component" value="Unassembled WGS sequence"/>
</dbReference>
<feature type="domain" description="YopX protein" evidence="1">
    <location>
        <begin position="6"/>
        <end position="120"/>
    </location>
</feature>
<dbReference type="GeneID" id="29933658"/>
<evidence type="ECO:0000259" key="1">
    <source>
        <dbReference type="Pfam" id="PF09643"/>
    </source>
</evidence>
<dbReference type="EMBL" id="BJUI01000018">
    <property type="protein sequence ID" value="GEK42337.1"/>
    <property type="molecule type" value="Genomic_DNA"/>
</dbReference>
<dbReference type="RefSeq" id="WP_057827817.1">
    <property type="nucleotide sequence ID" value="NZ_BAAACL010000001.1"/>
</dbReference>